<dbReference type="Proteomes" id="UP001556367">
    <property type="component" value="Unassembled WGS sequence"/>
</dbReference>
<proteinExistence type="predicted"/>
<sequence length="132" mass="14373">MKKHNIPIVSYICEAIRLLLWNGISGPFLSIFRLQRRVELAQSRVLTQTLAFGTGHSDQSIMLGRFAIGIEPRLVPCTRTKRGPDTNTPGLDRDTLLSNIESSGISTQNLVATCGSEGGPSIFSVRGPKYSA</sequence>
<gene>
    <name evidence="1" type="ORF">HGRIS_009308</name>
</gene>
<evidence type="ECO:0000313" key="2">
    <source>
        <dbReference type="Proteomes" id="UP001556367"/>
    </source>
</evidence>
<accession>A0ABR3J0W6</accession>
<reference evidence="2" key="1">
    <citation type="submission" date="2024-06" db="EMBL/GenBank/DDBJ databases">
        <title>Multi-omics analyses provide insights into the biosynthesis of the anticancer antibiotic pleurotin in Hohenbuehelia grisea.</title>
        <authorList>
            <person name="Weaver J.A."/>
            <person name="Alberti F."/>
        </authorList>
    </citation>
    <scope>NUCLEOTIDE SEQUENCE [LARGE SCALE GENOMIC DNA]</scope>
    <source>
        <strain evidence="2">T-177</strain>
    </source>
</reference>
<organism evidence="1 2">
    <name type="scientific">Hohenbuehelia grisea</name>
    <dbReference type="NCBI Taxonomy" id="104357"/>
    <lineage>
        <taxon>Eukaryota</taxon>
        <taxon>Fungi</taxon>
        <taxon>Dikarya</taxon>
        <taxon>Basidiomycota</taxon>
        <taxon>Agaricomycotina</taxon>
        <taxon>Agaricomycetes</taxon>
        <taxon>Agaricomycetidae</taxon>
        <taxon>Agaricales</taxon>
        <taxon>Pleurotineae</taxon>
        <taxon>Pleurotaceae</taxon>
        <taxon>Hohenbuehelia</taxon>
    </lineage>
</organism>
<comment type="caution">
    <text evidence="1">The sequence shown here is derived from an EMBL/GenBank/DDBJ whole genome shotgun (WGS) entry which is preliminary data.</text>
</comment>
<name>A0ABR3J0W6_9AGAR</name>
<evidence type="ECO:0000313" key="1">
    <source>
        <dbReference type="EMBL" id="KAL0949229.1"/>
    </source>
</evidence>
<keyword evidence="2" id="KW-1185">Reference proteome</keyword>
<dbReference type="EMBL" id="JASNQZ010000012">
    <property type="protein sequence ID" value="KAL0949229.1"/>
    <property type="molecule type" value="Genomic_DNA"/>
</dbReference>
<protein>
    <submittedName>
        <fullName evidence="1">Uncharacterized protein</fullName>
    </submittedName>
</protein>